<evidence type="ECO:0000256" key="1">
    <source>
        <dbReference type="ARBA" id="ARBA00022729"/>
    </source>
</evidence>
<reference evidence="3 4" key="1">
    <citation type="submission" date="2018-03" db="EMBL/GenBank/DDBJ databases">
        <title>The draft genome of Zobellella taiwanensis JCM 13381.</title>
        <authorList>
            <person name="Liu L."/>
            <person name="Li L."/>
            <person name="Wang T."/>
            <person name="Zhang X."/>
            <person name="Liang L."/>
        </authorList>
    </citation>
    <scope>NUCLEOTIDE SEQUENCE [LARGE SCALE GENOMIC DNA]</scope>
    <source>
        <strain evidence="3 4">JCM 13381</strain>
    </source>
</reference>
<dbReference type="Proteomes" id="UP000242181">
    <property type="component" value="Unassembled WGS sequence"/>
</dbReference>
<keyword evidence="4" id="KW-1185">Reference proteome</keyword>
<dbReference type="RefSeq" id="WP_106453092.1">
    <property type="nucleotide sequence ID" value="NZ_PXYH01000008.1"/>
</dbReference>
<accession>A0A2P7R1X0</accession>
<evidence type="ECO:0000256" key="2">
    <source>
        <dbReference type="SAM" id="SignalP"/>
    </source>
</evidence>
<dbReference type="AlphaFoldDB" id="A0A2P7R1X0"/>
<organism evidence="3 4">
    <name type="scientific">Zobellella taiwanensis</name>
    <dbReference type="NCBI Taxonomy" id="347535"/>
    <lineage>
        <taxon>Bacteria</taxon>
        <taxon>Pseudomonadati</taxon>
        <taxon>Pseudomonadota</taxon>
        <taxon>Gammaproteobacteria</taxon>
        <taxon>Aeromonadales</taxon>
        <taxon>Aeromonadaceae</taxon>
        <taxon>Zobellella</taxon>
    </lineage>
</organism>
<evidence type="ECO:0000313" key="4">
    <source>
        <dbReference type="Proteomes" id="UP000242181"/>
    </source>
</evidence>
<proteinExistence type="predicted"/>
<dbReference type="SUPFAM" id="SSF53850">
    <property type="entry name" value="Periplasmic binding protein-like II"/>
    <property type="match status" value="1"/>
</dbReference>
<dbReference type="Pfam" id="PF13531">
    <property type="entry name" value="SBP_bac_11"/>
    <property type="match status" value="1"/>
</dbReference>
<feature type="signal peptide" evidence="2">
    <location>
        <begin position="1"/>
        <end position="19"/>
    </location>
</feature>
<gene>
    <name evidence="3" type="ORF">C7I36_07430</name>
</gene>
<sequence>MNKIGRFLLPLLFPVVTSAAEEFLLPAPAAEQEELVLYSATDYEHLAPLLVAFQQTDPGVSIRVVDLNSRELYERFLEEGQDSPADLLLSSAMDLQLKLVNDGHALPRRSEQSLALPTQAHWRHELFAFTFEPVLMVFNRDGLAGREPPRSRQELLALLRREPQRWTRRIVTYDIGASGVGYLLASQDSQQGETYGRLLEAFGSLEVQLDDNSNDMLAALARGEADIGYNLLGSYVEAAVAAHPGLVAVAPEDYTLMLMRLALISRYSPRPELAGRLLDYMLSPPGQAALGQAGLQPLLDQTRLAIQPQGPITLIPLTPALLPPLDRLDRRSFVEAWRGSMLPASAAP</sequence>
<dbReference type="GO" id="GO:0030288">
    <property type="term" value="C:outer membrane-bounded periplasmic space"/>
    <property type="evidence" value="ECO:0007669"/>
    <property type="project" value="TreeGrafter"/>
</dbReference>
<feature type="chain" id="PRO_5015195786" evidence="2">
    <location>
        <begin position="20"/>
        <end position="348"/>
    </location>
</feature>
<comment type="caution">
    <text evidence="3">The sequence shown here is derived from an EMBL/GenBank/DDBJ whole genome shotgun (WGS) entry which is preliminary data.</text>
</comment>
<dbReference type="EMBL" id="PXYH01000008">
    <property type="protein sequence ID" value="PSJ44211.1"/>
    <property type="molecule type" value="Genomic_DNA"/>
</dbReference>
<dbReference type="PANTHER" id="PTHR30006">
    <property type="entry name" value="THIAMINE-BINDING PERIPLASMIC PROTEIN-RELATED"/>
    <property type="match status" value="1"/>
</dbReference>
<name>A0A2P7R1X0_9GAMM</name>
<dbReference type="Gene3D" id="3.40.190.10">
    <property type="entry name" value="Periplasmic binding protein-like II"/>
    <property type="match status" value="2"/>
</dbReference>
<dbReference type="OrthoDB" id="8673316at2"/>
<keyword evidence="1 2" id="KW-0732">Signal</keyword>
<evidence type="ECO:0000313" key="3">
    <source>
        <dbReference type="EMBL" id="PSJ44211.1"/>
    </source>
</evidence>
<protein>
    <submittedName>
        <fullName evidence="3">ABC transporter substrate-binding protein</fullName>
    </submittedName>
</protein>
<dbReference type="PANTHER" id="PTHR30006:SF25">
    <property type="entry name" value="PHOSPHOGLYCERATE TRANSPORT REGULATORY PROTEIN PGTC"/>
    <property type="match status" value="1"/>
</dbReference>